<evidence type="ECO:0000256" key="1">
    <source>
        <dbReference type="SAM" id="SignalP"/>
    </source>
</evidence>
<dbReference type="eggNOG" id="COG5266">
    <property type="taxonomic scope" value="Bacteria"/>
</dbReference>
<dbReference type="InterPro" id="IPR019613">
    <property type="entry name" value="DUF4198"/>
</dbReference>
<evidence type="ECO:0000313" key="2">
    <source>
        <dbReference type="EMBL" id="ABS50912.1"/>
    </source>
</evidence>
<organism evidence="2 3">
    <name type="scientific">Campylobacter hominis (strain ATCC BAA-381 / DSM 21671 / CCUG 45161 / LMG 19568 / NCTC 13146 / CH001A)</name>
    <dbReference type="NCBI Taxonomy" id="360107"/>
    <lineage>
        <taxon>Bacteria</taxon>
        <taxon>Pseudomonadati</taxon>
        <taxon>Campylobacterota</taxon>
        <taxon>Epsilonproteobacteria</taxon>
        <taxon>Campylobacterales</taxon>
        <taxon>Campylobacteraceae</taxon>
        <taxon>Campylobacter</taxon>
    </lineage>
</organism>
<dbReference type="STRING" id="360107.CHAB381_0545"/>
<proteinExistence type="predicted"/>
<dbReference type="EMBL" id="CP000776">
    <property type="protein sequence ID" value="ABS50912.1"/>
    <property type="molecule type" value="Genomic_DNA"/>
</dbReference>
<evidence type="ECO:0000313" key="3">
    <source>
        <dbReference type="Proteomes" id="UP000002407"/>
    </source>
</evidence>
<feature type="signal peptide" evidence="1">
    <location>
        <begin position="1"/>
        <end position="21"/>
    </location>
</feature>
<dbReference type="AlphaFoldDB" id="A7I0U2"/>
<keyword evidence="1" id="KW-0732">Signal</keyword>
<dbReference type="HOGENOM" id="CLU_058596_1_1_7"/>
<keyword evidence="3" id="KW-1185">Reference proteome</keyword>
<protein>
    <submittedName>
        <fullName evidence="2">ABC-type Co2+ transport system, periplasmic component</fullName>
    </submittedName>
</protein>
<gene>
    <name evidence="2" type="ordered locus">CHAB381_0545</name>
</gene>
<dbReference type="RefSeq" id="WP_012108420.1">
    <property type="nucleotide sequence ID" value="NC_009714.1"/>
</dbReference>
<sequence length="252" mass="28394">MKFKFFLACVCSLVFASALNAHFQMVLPSSSSVSDEANANLKITYKFNHPFEQNLMSMSDGAKFGVFFDGKKSDIKADKKSENNFTFYEANYIINEPGVYQFFVEPAPYFEPAENTFIKHITKTVVNAFGGGEGWNKPIGLKAEIVPLTRPYGLYKGNNFSAKVLYKGKPAKNIPVEVEYYNKNGLKAPTDDHVTQEVMTNENGEFSFTMPLTGWWGFAALIEDDETIKKDGKDYPIELGGVIWIETKDYIK</sequence>
<reference evidence="3" key="1">
    <citation type="submission" date="2007-07" db="EMBL/GenBank/DDBJ databases">
        <title>Complete genome sequence of Campylobacter hominis ATCC BAA-381, a commensal isolated from the human gastrointestinal tract.</title>
        <authorList>
            <person name="Fouts D.E."/>
            <person name="Mongodin E.F."/>
            <person name="Puiu D."/>
            <person name="Sebastian Y."/>
            <person name="Miller W.G."/>
            <person name="Mandrell R.E."/>
            <person name="Nelson K.E."/>
        </authorList>
    </citation>
    <scope>NUCLEOTIDE SEQUENCE [LARGE SCALE GENOMIC DNA]</scope>
    <source>
        <strain evidence="3">ATCC BAA-381 / DSM 21671 / CCUG 45161 / LMG 19568 / NCTC 13146 / CH001A</strain>
    </source>
</reference>
<accession>A7I0U2</accession>
<dbReference type="OrthoDB" id="9780723at2"/>
<name>A7I0U2_CAMHC</name>
<dbReference type="KEGG" id="cha:CHAB381_0545"/>
<dbReference type="Pfam" id="PF10670">
    <property type="entry name" value="DUF4198"/>
    <property type="match status" value="1"/>
</dbReference>
<dbReference type="Proteomes" id="UP000002407">
    <property type="component" value="Chromosome"/>
</dbReference>
<feature type="chain" id="PRO_5002710656" evidence="1">
    <location>
        <begin position="22"/>
        <end position="252"/>
    </location>
</feature>